<keyword evidence="7" id="KW-0067">ATP-binding</keyword>
<feature type="transmembrane region" description="Helical" evidence="12">
    <location>
        <begin position="1206"/>
        <end position="1228"/>
    </location>
</feature>
<dbReference type="CDD" id="cd22475">
    <property type="entry name" value="KH-I_AtRH42_like"/>
    <property type="match status" value="1"/>
</dbReference>
<evidence type="ECO:0000313" key="17">
    <source>
        <dbReference type="Proteomes" id="UP001244341"/>
    </source>
</evidence>
<dbReference type="InterPro" id="IPR007130">
    <property type="entry name" value="DAGAT"/>
</dbReference>
<dbReference type="CDD" id="cd18787">
    <property type="entry name" value="SF2_C_DEAD"/>
    <property type="match status" value="1"/>
</dbReference>
<evidence type="ECO:0000256" key="4">
    <source>
        <dbReference type="ARBA" id="ARBA00022741"/>
    </source>
</evidence>
<dbReference type="CDD" id="cd17953">
    <property type="entry name" value="DEADc_DDX46"/>
    <property type="match status" value="1"/>
</dbReference>
<comment type="similarity">
    <text evidence="9">Belongs to the DEAD box helicase family. DDX46/PRP5 subfamily.</text>
</comment>
<feature type="transmembrane region" description="Helical" evidence="12">
    <location>
        <begin position="1287"/>
        <end position="1311"/>
    </location>
</feature>
<keyword evidence="4" id="KW-0547">Nucleotide-binding</keyword>
<name>A0ABY8TKL9_TETOB</name>
<reference evidence="16 17" key="1">
    <citation type="submission" date="2023-05" db="EMBL/GenBank/DDBJ databases">
        <title>A 100% complete, gapless, phased diploid assembly of the Scenedesmus obliquus UTEX 3031 genome.</title>
        <authorList>
            <person name="Biondi T.C."/>
            <person name="Hanschen E.R."/>
            <person name="Kwon T."/>
            <person name="Eng W."/>
            <person name="Kruse C.P.S."/>
            <person name="Koehler S.I."/>
            <person name="Kunde Y."/>
            <person name="Gleasner C.D."/>
            <person name="You Mak K.T."/>
            <person name="Polle J."/>
            <person name="Hovde B.T."/>
            <person name="Starkenburg S.R."/>
        </authorList>
    </citation>
    <scope>NUCLEOTIDE SEQUENCE [LARGE SCALE GENOMIC DNA]</scope>
    <source>
        <strain evidence="16 17">DOE0152z</strain>
    </source>
</reference>
<keyword evidence="5" id="KW-0378">Hydrolase</keyword>
<feature type="transmembrane region" description="Helical" evidence="12">
    <location>
        <begin position="1167"/>
        <end position="1185"/>
    </location>
</feature>
<feature type="compositionally biased region" description="Acidic residues" evidence="11">
    <location>
        <begin position="202"/>
        <end position="221"/>
    </location>
</feature>
<dbReference type="InterPro" id="IPR000629">
    <property type="entry name" value="RNA-helicase_DEAD-box_CS"/>
</dbReference>
<feature type="short sequence motif" description="Q motif" evidence="10">
    <location>
        <begin position="484"/>
        <end position="512"/>
    </location>
</feature>
<evidence type="ECO:0000256" key="9">
    <source>
        <dbReference type="ARBA" id="ARBA00038511"/>
    </source>
</evidence>
<dbReference type="PROSITE" id="PS51194">
    <property type="entry name" value="HELICASE_CTER"/>
    <property type="match status" value="1"/>
</dbReference>
<feature type="transmembrane region" description="Helical" evidence="12">
    <location>
        <begin position="1380"/>
        <end position="1405"/>
    </location>
</feature>
<feature type="compositionally biased region" description="Low complexity" evidence="11">
    <location>
        <begin position="343"/>
        <end position="379"/>
    </location>
</feature>
<protein>
    <recommendedName>
        <fullName evidence="2">RNA helicase</fullName>
        <ecNumber evidence="2">3.6.4.13</ecNumber>
    </recommendedName>
</protein>
<evidence type="ECO:0000256" key="3">
    <source>
        <dbReference type="ARBA" id="ARBA00022679"/>
    </source>
</evidence>
<dbReference type="PROSITE" id="PS51195">
    <property type="entry name" value="Q_MOTIF"/>
    <property type="match status" value="1"/>
</dbReference>
<organism evidence="16 17">
    <name type="scientific">Tetradesmus obliquus</name>
    <name type="common">Green alga</name>
    <name type="synonym">Acutodesmus obliquus</name>
    <dbReference type="NCBI Taxonomy" id="3088"/>
    <lineage>
        <taxon>Eukaryota</taxon>
        <taxon>Viridiplantae</taxon>
        <taxon>Chlorophyta</taxon>
        <taxon>core chlorophytes</taxon>
        <taxon>Chlorophyceae</taxon>
        <taxon>CS clade</taxon>
        <taxon>Sphaeropleales</taxon>
        <taxon>Scenedesmaceae</taxon>
        <taxon>Tetradesmus</taxon>
    </lineage>
</organism>
<dbReference type="InterPro" id="IPR014001">
    <property type="entry name" value="Helicase_ATP-bd"/>
</dbReference>
<feature type="region of interest" description="Disordered" evidence="11">
    <location>
        <begin position="1561"/>
        <end position="1614"/>
    </location>
</feature>
<feature type="compositionally biased region" description="Basic and acidic residues" evidence="11">
    <location>
        <begin position="71"/>
        <end position="94"/>
    </location>
</feature>
<evidence type="ECO:0000256" key="2">
    <source>
        <dbReference type="ARBA" id="ARBA00012552"/>
    </source>
</evidence>
<evidence type="ECO:0000256" key="6">
    <source>
        <dbReference type="ARBA" id="ARBA00022806"/>
    </source>
</evidence>
<evidence type="ECO:0000256" key="11">
    <source>
        <dbReference type="SAM" id="MobiDB-lite"/>
    </source>
</evidence>
<feature type="transmembrane region" description="Helical" evidence="12">
    <location>
        <begin position="1344"/>
        <end position="1368"/>
    </location>
</feature>
<dbReference type="InterPro" id="IPR027417">
    <property type="entry name" value="P-loop_NTPase"/>
</dbReference>
<keyword evidence="12" id="KW-1133">Transmembrane helix</keyword>
<feature type="compositionally biased region" description="Basic and acidic residues" evidence="11">
    <location>
        <begin position="1"/>
        <end position="62"/>
    </location>
</feature>
<dbReference type="InterPro" id="IPR001650">
    <property type="entry name" value="Helicase_C-like"/>
</dbReference>
<dbReference type="InterPro" id="IPR011545">
    <property type="entry name" value="DEAD/DEAH_box_helicase_dom"/>
</dbReference>
<accession>A0ABY8TKL9</accession>
<dbReference type="SMART" id="SM00490">
    <property type="entry name" value="HELICc"/>
    <property type="match status" value="1"/>
</dbReference>
<feature type="transmembrane region" description="Helical" evidence="12">
    <location>
        <begin position="1253"/>
        <end position="1275"/>
    </location>
</feature>
<evidence type="ECO:0000256" key="8">
    <source>
        <dbReference type="ARBA" id="ARBA00023315"/>
    </source>
</evidence>
<evidence type="ECO:0000313" key="16">
    <source>
        <dbReference type="EMBL" id="WIA08043.1"/>
    </source>
</evidence>
<keyword evidence="6" id="KW-0347">Helicase</keyword>
<keyword evidence="17" id="KW-1185">Reference proteome</keyword>
<evidence type="ECO:0000256" key="5">
    <source>
        <dbReference type="ARBA" id="ARBA00022801"/>
    </source>
</evidence>
<evidence type="ECO:0000259" key="13">
    <source>
        <dbReference type="PROSITE" id="PS51192"/>
    </source>
</evidence>
<dbReference type="EMBL" id="CP126208">
    <property type="protein sequence ID" value="WIA08043.1"/>
    <property type="molecule type" value="Genomic_DNA"/>
</dbReference>
<dbReference type="PANTHER" id="PTHR47958">
    <property type="entry name" value="ATP-DEPENDENT RNA HELICASE DBP3"/>
    <property type="match status" value="1"/>
</dbReference>
<dbReference type="InterPro" id="IPR014014">
    <property type="entry name" value="RNA_helicase_DEAD_Q_motif"/>
</dbReference>
<dbReference type="EC" id="3.6.4.13" evidence="2"/>
<dbReference type="PROSITE" id="PS00039">
    <property type="entry name" value="DEAD_ATP_HELICASE"/>
    <property type="match status" value="1"/>
</dbReference>
<dbReference type="SMART" id="SM00487">
    <property type="entry name" value="DEXDc"/>
    <property type="match status" value="1"/>
</dbReference>
<dbReference type="Pfam" id="PF00270">
    <property type="entry name" value="DEAD"/>
    <property type="match status" value="1"/>
</dbReference>
<feature type="compositionally biased region" description="Low complexity" evidence="11">
    <location>
        <begin position="1586"/>
        <end position="1607"/>
    </location>
</feature>
<feature type="domain" description="Helicase C-terminal" evidence="14">
    <location>
        <begin position="717"/>
        <end position="865"/>
    </location>
</feature>
<feature type="compositionally biased region" description="Low complexity" evidence="11">
    <location>
        <begin position="250"/>
        <end position="260"/>
    </location>
</feature>
<feature type="compositionally biased region" description="Acidic residues" evidence="11">
    <location>
        <begin position="395"/>
        <end position="413"/>
    </location>
</feature>
<keyword evidence="8" id="KW-0012">Acyltransferase</keyword>
<dbReference type="PROSITE" id="PS51192">
    <property type="entry name" value="HELICASE_ATP_BIND_1"/>
    <property type="match status" value="1"/>
</dbReference>
<feature type="domain" description="Helicase ATP-binding" evidence="13">
    <location>
        <begin position="515"/>
        <end position="693"/>
    </location>
</feature>
<dbReference type="InterPro" id="IPR056149">
    <property type="entry name" value="PRP5/DDX46/KHDC4_KH"/>
</dbReference>
<feature type="compositionally biased region" description="Low complexity" evidence="11">
    <location>
        <begin position="116"/>
        <end position="128"/>
    </location>
</feature>
<evidence type="ECO:0000259" key="15">
    <source>
        <dbReference type="PROSITE" id="PS51195"/>
    </source>
</evidence>
<feature type="compositionally biased region" description="Basic and acidic residues" evidence="11">
    <location>
        <begin position="156"/>
        <end position="166"/>
    </location>
</feature>
<feature type="transmembrane region" description="Helical" evidence="12">
    <location>
        <begin position="1443"/>
        <end position="1462"/>
    </location>
</feature>
<feature type="compositionally biased region" description="Low complexity" evidence="11">
    <location>
        <begin position="185"/>
        <end position="196"/>
    </location>
</feature>
<gene>
    <name evidence="16" type="ORF">OEZ85_007513</name>
</gene>
<dbReference type="Pfam" id="PF23469">
    <property type="entry name" value="KH_12"/>
    <property type="match status" value="1"/>
</dbReference>
<proteinExistence type="inferred from homology"/>
<keyword evidence="3" id="KW-0808">Transferase</keyword>
<dbReference type="Pfam" id="PF00271">
    <property type="entry name" value="Helicase_C"/>
    <property type="match status" value="1"/>
</dbReference>
<dbReference type="Proteomes" id="UP001244341">
    <property type="component" value="Chromosome 1b"/>
</dbReference>
<dbReference type="SUPFAM" id="SSF52540">
    <property type="entry name" value="P-loop containing nucleoside triphosphate hydrolases"/>
    <property type="match status" value="1"/>
</dbReference>
<feature type="transmembrane region" description="Helical" evidence="12">
    <location>
        <begin position="1469"/>
        <end position="1491"/>
    </location>
</feature>
<feature type="region of interest" description="Disordered" evidence="11">
    <location>
        <begin position="343"/>
        <end position="416"/>
    </location>
</feature>
<feature type="region of interest" description="Disordered" evidence="11">
    <location>
        <begin position="905"/>
        <end position="938"/>
    </location>
</feature>
<evidence type="ECO:0000256" key="1">
    <source>
        <dbReference type="ARBA" id="ARBA00005420"/>
    </source>
</evidence>
<dbReference type="Gene3D" id="3.40.50.300">
    <property type="entry name" value="P-loop containing nucleotide triphosphate hydrolases"/>
    <property type="match status" value="2"/>
</dbReference>
<feature type="region of interest" description="Disordered" evidence="11">
    <location>
        <begin position="1"/>
        <end position="291"/>
    </location>
</feature>
<evidence type="ECO:0000256" key="12">
    <source>
        <dbReference type="SAM" id="Phobius"/>
    </source>
</evidence>
<feature type="compositionally biased region" description="Low complexity" evidence="11">
    <location>
        <begin position="224"/>
        <end position="242"/>
    </location>
</feature>
<dbReference type="CDD" id="cd07987">
    <property type="entry name" value="LPLAT_MGAT-like"/>
    <property type="match status" value="1"/>
</dbReference>
<keyword evidence="12" id="KW-0812">Transmembrane</keyword>
<keyword evidence="12" id="KW-0472">Membrane</keyword>
<dbReference type="Pfam" id="PF03982">
    <property type="entry name" value="DAGAT"/>
    <property type="match status" value="1"/>
</dbReference>
<feature type="compositionally biased region" description="Basic and acidic residues" evidence="11">
    <location>
        <begin position="131"/>
        <end position="147"/>
    </location>
</feature>
<comment type="similarity">
    <text evidence="1">Belongs to the diacylglycerol acyltransferase family.</text>
</comment>
<feature type="domain" description="DEAD-box RNA helicase Q" evidence="15">
    <location>
        <begin position="484"/>
        <end position="512"/>
    </location>
</feature>
<evidence type="ECO:0000259" key="14">
    <source>
        <dbReference type="PROSITE" id="PS51194"/>
    </source>
</evidence>
<evidence type="ECO:0000256" key="10">
    <source>
        <dbReference type="PROSITE-ProRule" id="PRU00552"/>
    </source>
</evidence>
<evidence type="ECO:0000256" key="7">
    <source>
        <dbReference type="ARBA" id="ARBA00022840"/>
    </source>
</evidence>
<sequence length="1848" mass="199452">MSSKDKFRERPRDRERERSRERVKHSSRDERDRHDSRRHEHKQKDKDRDRDRERERDRDKERERRHRSRSREKPRDKDRERQKSREHDGRRRDGSPAADDSSRKRRRVEDDKQQQQEKPQQHRQQQQHGLTTEEEREAAHKKQRQDEQDALDAEMEERRKRVDEWRKKRAAEAAAAELERKQQEEAAAAAAAAEAAGKGWSLEDDDDDEAHEQQGEDEVDPLDAFMAGNAAGTVAAAAAAAPPQQPSKPPLSAAAAAAAADGGTDVQMTGADGGAAAAAAGGGEDEVDPLDAFMSENAAAAAADDDVDPLDAFMAATVMPEVAKVRWSENVAEPAAEAGAAGATAAAAGGSTAAAGESSRPGSRPGTPSSSKRAASSKPKSSRVRRYYGSSSSEDMSDSDDEGDGEEVEEDDATWAKNVTAGKLSKGDKLMAADHASIDYPPFRRNFYIEVPEIKRMSDAEVAALRKELDGIKVRGKNPPRPIRAWTQSGISSKVLELLRKQGFDRPLAIQAQALPIIMSGRDCIGIAKTGSGKTLAFVLPMLRHIKDQPPLANGDGPIALIMAPTRELVAQISKEVKRLGRAVALSSVAVFGGSGVANQISELKRGTEVVVATPGRLIDLLVSGGGKITNMRRVTYLVMDEADRMFDMGFEPQIMRIVGNIRPDRQTVMFSATFPRSVETLARQVLQDPVEIQVGGRSVVNADIAQFVELRPEGDRFLRLLEILGEWYEAGKIIVFVHSQDKCDNLFRDLLKAGYPCLSLHGGKEQSDRECTIADFKGAVCNILVATSVAARGLDVRELVLVVNYDVPNHHEDYVHRVGRTGRAGNKGTAITFIGPDEERYAPDLVKALKESSAAVPQDLQALADAFQAKRKAGLVQGHGSGYGGSGYKFDKSEDAKIKAARKSKAKEFGIVDDEEDGEGKAAEDSDDDIRPANQPSAAATAAAAAGAAAAGAAAAAAAANGVSIGGGTPAAAAQAAAAAQQQQRNTGFEAEMEINDFPQNARWKVTHKGFQAEITELTGAAVTTKGIYVKSGEPPEGERKLFLLIEGPTEGQVRRAKQEIRRVIEEHVEKAMRRDTGAGGRYTIMRNQAGALAAYSAPFIGLSGRRPHACSSSAAAHVRTAMSQAAAVGDSSMYLRRPQGQGRWASLLFPFTGGNRHIVLQLMSWILWGFSLLMFLPVLLALMPGSYSMSKDLPTIPHTHVDMVSGAAAAVSFIGELLMIKAILVYDERRLPAGKGGSATPLHQALTLRPVLASALVVVLGLLLSVTGFLLLMALEYLPDLPSRVLYCCLSLSCFLIASSTTYGLGGFLRYGSSGSSSSSDGKAASGGDDGMWQFFQPFSGGTAFVATQAVSWSMFAATVVLLAVMMQQLVAGVAYCFRCWAIGAGTLMVLAQAMLGLSLLFFRSPKSTAARLMRAASGAITATISSNGGGSSNSSLPKQGWIGANLPIILMYSPVHVFFSAWVLSYVFLPLHVALAGWVAFLVPYYGFTQGGRPAHTGCRQWPWLMAWFADNIEGALQAWFGSLTVVYDGDAAAAALAAAAAADTSTTTTLEKQGADLQQQQGVDADSASDESAPECCGGGSSSSSDSLQTQAQQQQQQQQGTDEQQDKQEEAKQRYIFGFQPHGLYPTGAGFLPWMPSFKQHFPGVNPVTLTATVIFFPPFIRDICCWAGFRQVSKRTFLSALAERGAVMFCPGGQAELVHAWRSFLPEGQRQLVLQTRHKGFCRIAIEQQAALVPVLALGESLQLANALTLPSLQQYTYRKLGFPVPFILRGRWGLSPFPRKVPLVYVIGKPLVPPPHAGQPVAAADVDALHAAYYRALEDLYARYHHLHPGFKGAQLVLTEH</sequence>